<protein>
    <recommendedName>
        <fullName evidence="3">Nucleotidyl transferase AbiEii/AbiGii toxin family protein</fullName>
    </recommendedName>
</protein>
<dbReference type="AlphaFoldDB" id="A0A1F6UQT8"/>
<proteinExistence type="predicted"/>
<evidence type="ECO:0008006" key="3">
    <source>
        <dbReference type="Google" id="ProtNLM"/>
    </source>
</evidence>
<organism evidence="1 2">
    <name type="scientific">Candidatus Nomurabacteria bacterium RIFCSPHIGHO2_01_FULL_38_19</name>
    <dbReference type="NCBI Taxonomy" id="1801732"/>
    <lineage>
        <taxon>Bacteria</taxon>
        <taxon>Candidatus Nomuraibacteriota</taxon>
    </lineage>
</organism>
<reference evidence="1 2" key="1">
    <citation type="journal article" date="2016" name="Nat. Commun.">
        <title>Thousands of microbial genomes shed light on interconnected biogeochemical processes in an aquifer system.</title>
        <authorList>
            <person name="Anantharaman K."/>
            <person name="Brown C.T."/>
            <person name="Hug L.A."/>
            <person name="Sharon I."/>
            <person name="Castelle C.J."/>
            <person name="Probst A.J."/>
            <person name="Thomas B.C."/>
            <person name="Singh A."/>
            <person name="Wilkins M.J."/>
            <person name="Karaoz U."/>
            <person name="Brodie E.L."/>
            <person name="Williams K.H."/>
            <person name="Hubbard S.S."/>
            <person name="Banfield J.F."/>
        </authorList>
    </citation>
    <scope>NUCLEOTIDE SEQUENCE [LARGE SCALE GENOMIC DNA]</scope>
</reference>
<dbReference type="Pfam" id="PF08843">
    <property type="entry name" value="AbiEii"/>
    <property type="match status" value="1"/>
</dbReference>
<accession>A0A1F6UQT8</accession>
<gene>
    <name evidence="1" type="ORF">A2814_00235</name>
</gene>
<dbReference type="STRING" id="1801732.A2814_00235"/>
<comment type="caution">
    <text evidence="1">The sequence shown here is derived from an EMBL/GenBank/DDBJ whole genome shotgun (WGS) entry which is preliminary data.</text>
</comment>
<name>A0A1F6UQT8_9BACT</name>
<sequence length="204" mass="23800">MHEEILTAEQRAFLPMVKSFNKNFRLVGGTAIAFHIGHRRSIDFDLFSRKPFKNYQLRKQIGIFSKIDQEIVDRPGELTFLCAGVKFTFYQYPFDIEYGENFENVIQMPDLLTLAAMKAHALGGRAKWKDYVDLYFILKDFYSLPEIANKAVKLFKGEFNEKLFRVQLTYFKDISYAEPVEFMPGFEVADEIIKKGLMEFSLVV</sequence>
<dbReference type="EMBL" id="MFTI01000027">
    <property type="protein sequence ID" value="OGI59730.1"/>
    <property type="molecule type" value="Genomic_DNA"/>
</dbReference>
<dbReference type="InterPro" id="IPR014942">
    <property type="entry name" value="AbiEii"/>
</dbReference>
<dbReference type="Proteomes" id="UP000177869">
    <property type="component" value="Unassembled WGS sequence"/>
</dbReference>
<evidence type="ECO:0000313" key="2">
    <source>
        <dbReference type="Proteomes" id="UP000177869"/>
    </source>
</evidence>
<evidence type="ECO:0000313" key="1">
    <source>
        <dbReference type="EMBL" id="OGI59730.1"/>
    </source>
</evidence>